<dbReference type="NCBIfam" id="TIGR03891">
    <property type="entry name" value="thiopep_ocin"/>
    <property type="match status" value="1"/>
</dbReference>
<feature type="domain" description="Lantibiotic dehydratase N-terminal" evidence="1">
    <location>
        <begin position="53"/>
        <end position="690"/>
    </location>
</feature>
<evidence type="ECO:0000313" key="4">
    <source>
        <dbReference type="EMBL" id="RKN14493.1"/>
    </source>
</evidence>
<dbReference type="OrthoDB" id="1273722at2"/>
<dbReference type="Pfam" id="PF04738">
    <property type="entry name" value="Lant_dehydr_N"/>
    <property type="match status" value="1"/>
</dbReference>
<dbReference type="InterPro" id="IPR006827">
    <property type="entry name" value="Lant_deHydtase_N"/>
</dbReference>
<proteinExistence type="predicted"/>
<dbReference type="EMBL" id="RBDY01000038">
    <property type="protein sequence ID" value="RKN14493.1"/>
    <property type="molecule type" value="Genomic_DNA"/>
</dbReference>
<gene>
    <name evidence="4" type="ORF">D7318_29005</name>
    <name evidence="3" type="ORF">D7319_29415</name>
</gene>
<reference evidence="5 6" key="1">
    <citation type="submission" date="2018-09" db="EMBL/GenBank/DDBJ databases">
        <title>Streptomyces sp. nov. DS1-2, an endophytic actinomycete isolated from roots of Dendrobium scabrilingue.</title>
        <authorList>
            <person name="Kuncharoen N."/>
            <person name="Kudo T."/>
            <person name="Ohkuma M."/>
            <person name="Yuki M."/>
            <person name="Tanasupawat S."/>
        </authorList>
    </citation>
    <scope>NUCLEOTIDE SEQUENCE [LARGE SCALE GENOMIC DNA]</scope>
    <source>
        <strain evidence="3 6">AZ1-7</strain>
        <strain evidence="4 5">DS1-2</strain>
    </source>
</reference>
<dbReference type="Proteomes" id="UP000268652">
    <property type="component" value="Unassembled WGS sequence"/>
</dbReference>
<dbReference type="Pfam" id="PF14028">
    <property type="entry name" value="Lant_dehydr_C"/>
    <property type="match status" value="1"/>
</dbReference>
<feature type="domain" description="Thiopeptide-type bacteriocin biosynthesis" evidence="2">
    <location>
        <begin position="761"/>
        <end position="1010"/>
    </location>
</feature>
<protein>
    <submittedName>
        <fullName evidence="3">Lantibiotic dehydratase</fullName>
    </submittedName>
</protein>
<evidence type="ECO:0000259" key="1">
    <source>
        <dbReference type="Pfam" id="PF04738"/>
    </source>
</evidence>
<evidence type="ECO:0000313" key="6">
    <source>
        <dbReference type="Proteomes" id="UP000275024"/>
    </source>
</evidence>
<keyword evidence="5" id="KW-1185">Reference proteome</keyword>
<name>A0A3A9WDU2_9ACTN</name>
<dbReference type="InterPro" id="IPR023809">
    <property type="entry name" value="Thiopep_bacteriocin_synth_dom"/>
</dbReference>
<dbReference type="EMBL" id="RBDX01000039">
    <property type="protein sequence ID" value="RKN04177.1"/>
    <property type="molecule type" value="Genomic_DNA"/>
</dbReference>
<accession>A0A3A9WDU2</accession>
<organism evidence="3 6">
    <name type="scientific">Streptomyces radicis</name>
    <dbReference type="NCBI Taxonomy" id="1750517"/>
    <lineage>
        <taxon>Bacteria</taxon>
        <taxon>Bacillati</taxon>
        <taxon>Actinomycetota</taxon>
        <taxon>Actinomycetes</taxon>
        <taxon>Kitasatosporales</taxon>
        <taxon>Streptomycetaceae</taxon>
        <taxon>Streptomyces</taxon>
    </lineage>
</organism>
<dbReference type="RefSeq" id="WP_120700217.1">
    <property type="nucleotide sequence ID" value="NZ_RBDX01000039.1"/>
</dbReference>
<sequence length="1023" mass="111675">MAAPPATFRAGATALVRAVARPSRPVPPCPDLDERSPDGVAAQAAWLREVWADRDLAEALRHSSPVLADRVHALCVNERPPRRDVRRAALSVARYLMRAQHRATPFGLFAGVATAEFGPRARADWGEEHVVVARAGAEWLAAVVERLESRPELLECLPVVVNSAVTSRDDRLIVPFQSDAQDDQSRAVEASLALTQPVRAVLAAAHAPIRFGALRDALRAEFPEAGQEKARGLLRELIRRRVLITSLHAPSTETDALGYLLGQLDAVSAGDVVQISELHTVREALDTCGSPGGRERAAERMRAIVPGLRRHPLALDLRVDARIVLPDEVAREIERAVLVLTRVSARPYGTAAWNEYHQRFYERYGIGTLVPLAEVVADSGTGYPDGYPGTPAGARRPRISARDDVLVRLAQAAALDGRDDVVLTDEVIEALDVGPDEPRLPPHLEVGVRVHAASLDALRQGRFRLEVVSVTRGAGVSTGRFLGVLAPDDREALAAELSDLPVADGGTVPAQLSFPPLSAETAHVTRAPRVLPTLISLQEHRAPEDAVLTPDDLAVGCDGRRMYLAAPERGHRVEAVGMNALNPHTHTPPLARFLSELSRAQCAQVTVFDWGAAAAMPYLPRLRHGRTVLAPARWRVEAAEWPDRGCLRSEWEAALSNWRARWRLPRRVHLVEGDRRLFLDLDEAGHRTLLRQHLNRSGLAVLVEAPEPEAYGWCGGRAHEFVVPLKAARPPAWPELPAPALARNLSAAQVQMPAGSSVLLAALYGDPRRQDVLLARHVPRLLEQLGDPPWWFIRFRDPAQHLRVRIGLRELGAFTDTARTVSAWADDLRGAGLLADLRYLTSYREMGRWGSGAAWEAAEEVFRADSRAVLAQLTEPRRPGRRALVAAHTVAISSAFLGGVEAGTRWLIDHIPPAAPVPVPRAEFTEVVRLADPSDDWAALRDVPGGGTVASGWARRDEALAAYRKHLPGPDTQGIVLDDVLTSLLHVHFVRHVAVNFPEEEVCLHLARAAALAWTARTTGRPT</sequence>
<dbReference type="AlphaFoldDB" id="A0A3A9WDU2"/>
<evidence type="ECO:0000313" key="5">
    <source>
        <dbReference type="Proteomes" id="UP000268652"/>
    </source>
</evidence>
<comment type="caution">
    <text evidence="3">The sequence shown here is derived from an EMBL/GenBank/DDBJ whole genome shotgun (WGS) entry which is preliminary data.</text>
</comment>
<evidence type="ECO:0000259" key="2">
    <source>
        <dbReference type="Pfam" id="PF14028"/>
    </source>
</evidence>
<evidence type="ECO:0000313" key="3">
    <source>
        <dbReference type="EMBL" id="RKN04177.1"/>
    </source>
</evidence>
<dbReference type="Proteomes" id="UP000275024">
    <property type="component" value="Unassembled WGS sequence"/>
</dbReference>